<dbReference type="PANTHER" id="PTHR42756:SF1">
    <property type="entry name" value="TRANSCRIPTIONAL REPRESSOR OF EMRAB OPERON"/>
    <property type="match status" value="1"/>
</dbReference>
<dbReference type="EMBL" id="JBHSTE010000003">
    <property type="protein sequence ID" value="MFC6333169.1"/>
    <property type="molecule type" value="Genomic_DNA"/>
</dbReference>
<name>A0ABW1V422_9BACL</name>
<evidence type="ECO:0000313" key="6">
    <source>
        <dbReference type="Proteomes" id="UP001596233"/>
    </source>
</evidence>
<keyword evidence="1" id="KW-0805">Transcription regulation</keyword>
<evidence type="ECO:0000256" key="1">
    <source>
        <dbReference type="ARBA" id="ARBA00023015"/>
    </source>
</evidence>
<keyword evidence="2" id="KW-0238">DNA-binding</keyword>
<reference evidence="6" key="1">
    <citation type="journal article" date="2019" name="Int. J. Syst. Evol. Microbiol.">
        <title>The Global Catalogue of Microorganisms (GCM) 10K type strain sequencing project: providing services to taxonomists for standard genome sequencing and annotation.</title>
        <authorList>
            <consortium name="The Broad Institute Genomics Platform"/>
            <consortium name="The Broad Institute Genome Sequencing Center for Infectious Disease"/>
            <person name="Wu L."/>
            <person name="Ma J."/>
        </authorList>
    </citation>
    <scope>NUCLEOTIDE SEQUENCE [LARGE SCALE GENOMIC DNA]</scope>
    <source>
        <strain evidence="6">PCU 280</strain>
    </source>
</reference>
<dbReference type="Proteomes" id="UP001596233">
    <property type="component" value="Unassembled WGS sequence"/>
</dbReference>
<proteinExistence type="predicted"/>
<evidence type="ECO:0000256" key="3">
    <source>
        <dbReference type="ARBA" id="ARBA00023163"/>
    </source>
</evidence>
<dbReference type="RefSeq" id="WP_379234342.1">
    <property type="nucleotide sequence ID" value="NZ_JBHSTE010000003.1"/>
</dbReference>
<keyword evidence="3" id="KW-0804">Transcription</keyword>
<dbReference type="Pfam" id="PF12802">
    <property type="entry name" value="MarR_2"/>
    <property type="match status" value="1"/>
</dbReference>
<evidence type="ECO:0000256" key="2">
    <source>
        <dbReference type="ARBA" id="ARBA00023125"/>
    </source>
</evidence>
<evidence type="ECO:0000259" key="4">
    <source>
        <dbReference type="PROSITE" id="PS50995"/>
    </source>
</evidence>
<dbReference type="PRINTS" id="PR00598">
    <property type="entry name" value="HTHMARR"/>
</dbReference>
<dbReference type="PANTHER" id="PTHR42756">
    <property type="entry name" value="TRANSCRIPTIONAL REGULATOR, MARR"/>
    <property type="match status" value="1"/>
</dbReference>
<dbReference type="InterPro" id="IPR000835">
    <property type="entry name" value="HTH_MarR-typ"/>
</dbReference>
<dbReference type="PROSITE" id="PS50995">
    <property type="entry name" value="HTH_MARR_2"/>
    <property type="match status" value="1"/>
</dbReference>
<evidence type="ECO:0000313" key="5">
    <source>
        <dbReference type="EMBL" id="MFC6333169.1"/>
    </source>
</evidence>
<sequence length="145" mass="16636">MKSKQAFFQQTVAFIASVHSMHYEMTKTMPLHGLTSLQYELLEFLAVEQPLTPSRISECKGISMPNTSRELRKLTEMGLCERLSDATDRRKQYIRLTASGEKYMADAFAHMQAELWRQLEDVDDSGLEQIAEAMALLQEKVFRGK</sequence>
<feature type="domain" description="HTH marR-type" evidence="4">
    <location>
        <begin position="1"/>
        <end position="136"/>
    </location>
</feature>
<keyword evidence="6" id="KW-1185">Reference proteome</keyword>
<organism evidence="5 6">
    <name type="scientific">Paenibacillus septentrionalis</name>
    <dbReference type="NCBI Taxonomy" id="429342"/>
    <lineage>
        <taxon>Bacteria</taxon>
        <taxon>Bacillati</taxon>
        <taxon>Bacillota</taxon>
        <taxon>Bacilli</taxon>
        <taxon>Bacillales</taxon>
        <taxon>Paenibacillaceae</taxon>
        <taxon>Paenibacillus</taxon>
    </lineage>
</organism>
<dbReference type="SMART" id="SM00347">
    <property type="entry name" value="HTH_MARR"/>
    <property type="match status" value="1"/>
</dbReference>
<dbReference type="Gene3D" id="1.10.10.10">
    <property type="entry name" value="Winged helix-like DNA-binding domain superfamily/Winged helix DNA-binding domain"/>
    <property type="match status" value="1"/>
</dbReference>
<dbReference type="InterPro" id="IPR036388">
    <property type="entry name" value="WH-like_DNA-bd_sf"/>
</dbReference>
<protein>
    <submittedName>
        <fullName evidence="5">MarR family winged helix-turn-helix transcriptional regulator</fullName>
    </submittedName>
</protein>
<accession>A0ABW1V422</accession>
<comment type="caution">
    <text evidence="5">The sequence shown here is derived from an EMBL/GenBank/DDBJ whole genome shotgun (WGS) entry which is preliminary data.</text>
</comment>
<dbReference type="InterPro" id="IPR036390">
    <property type="entry name" value="WH_DNA-bd_sf"/>
</dbReference>
<gene>
    <name evidence="5" type="ORF">ACFP56_11090</name>
</gene>
<dbReference type="SUPFAM" id="SSF46785">
    <property type="entry name" value="Winged helix' DNA-binding domain"/>
    <property type="match status" value="1"/>
</dbReference>